<evidence type="ECO:0000256" key="1">
    <source>
        <dbReference type="SAM" id="MobiDB-lite"/>
    </source>
</evidence>
<dbReference type="WBParaSite" id="SSLN_0001284201-mRNA-1">
    <property type="protein sequence ID" value="SSLN_0001284201-mRNA-1"/>
    <property type="gene ID" value="SSLN_0001284201"/>
</dbReference>
<proteinExistence type="predicted"/>
<evidence type="ECO:0000313" key="2">
    <source>
        <dbReference type="EMBL" id="VDL98765.1"/>
    </source>
</evidence>
<organism evidence="4">
    <name type="scientific">Schistocephalus solidus</name>
    <name type="common">Tapeworm</name>
    <dbReference type="NCBI Taxonomy" id="70667"/>
    <lineage>
        <taxon>Eukaryota</taxon>
        <taxon>Metazoa</taxon>
        <taxon>Spiralia</taxon>
        <taxon>Lophotrochozoa</taxon>
        <taxon>Platyhelminthes</taxon>
        <taxon>Cestoda</taxon>
        <taxon>Eucestoda</taxon>
        <taxon>Diphyllobothriidea</taxon>
        <taxon>Diphyllobothriidae</taxon>
        <taxon>Schistocephalus</taxon>
    </lineage>
</organism>
<name>A0A183T7D2_SCHSO</name>
<sequence length="92" mass="10343">MSQVFNFDAVAIEGRGEDCTSRQTIEAWMPTNRSFNRHVDLPAPYLVLRTLLTEERQDVEQSGLPIIFATNEDCGGTSSVERPADSTRQRGR</sequence>
<keyword evidence="3" id="KW-1185">Reference proteome</keyword>
<reference evidence="4" key="1">
    <citation type="submission" date="2016-06" db="UniProtKB">
        <authorList>
            <consortium name="WormBaseParasite"/>
        </authorList>
    </citation>
    <scope>IDENTIFICATION</scope>
</reference>
<dbReference type="AlphaFoldDB" id="A0A183T7D2"/>
<evidence type="ECO:0000313" key="3">
    <source>
        <dbReference type="Proteomes" id="UP000275846"/>
    </source>
</evidence>
<reference evidence="2 3" key="2">
    <citation type="submission" date="2018-11" db="EMBL/GenBank/DDBJ databases">
        <authorList>
            <consortium name="Pathogen Informatics"/>
        </authorList>
    </citation>
    <scope>NUCLEOTIDE SEQUENCE [LARGE SCALE GENOMIC DNA]</scope>
    <source>
        <strain evidence="2 3">NST_G2</strain>
    </source>
</reference>
<evidence type="ECO:0000313" key="4">
    <source>
        <dbReference type="WBParaSite" id="SSLN_0001284201-mRNA-1"/>
    </source>
</evidence>
<protein>
    <submittedName>
        <fullName evidence="4">Non-reducing end alpha-L-arabinofuranosidase</fullName>
    </submittedName>
</protein>
<feature type="compositionally biased region" description="Basic and acidic residues" evidence="1">
    <location>
        <begin position="82"/>
        <end position="92"/>
    </location>
</feature>
<accession>A0A183T7D2</accession>
<gene>
    <name evidence="2" type="ORF">SSLN_LOCUS12380</name>
</gene>
<dbReference type="EMBL" id="UYSU01037224">
    <property type="protein sequence ID" value="VDL98765.1"/>
    <property type="molecule type" value="Genomic_DNA"/>
</dbReference>
<feature type="region of interest" description="Disordered" evidence="1">
    <location>
        <begin position="70"/>
        <end position="92"/>
    </location>
</feature>
<dbReference type="Proteomes" id="UP000275846">
    <property type="component" value="Unassembled WGS sequence"/>
</dbReference>